<dbReference type="Pfam" id="PF24681">
    <property type="entry name" value="Kelch_KLHDC2_KLHL20_DRC7"/>
    <property type="match status" value="1"/>
</dbReference>
<dbReference type="InterPro" id="IPR011333">
    <property type="entry name" value="SKP1/BTB/POZ_sf"/>
</dbReference>
<protein>
    <submittedName>
        <fullName evidence="4">Kelch motif family protein</fullName>
    </submittedName>
</protein>
<dbReference type="CDD" id="cd18316">
    <property type="entry name" value="BTB_POZ_KCTD-like"/>
    <property type="match status" value="1"/>
</dbReference>
<proteinExistence type="predicted"/>
<dbReference type="InterPro" id="IPR003131">
    <property type="entry name" value="T1-type_BTB"/>
</dbReference>
<dbReference type="VEuPathDB" id="CryptoDB:CmeUKMEL1_04065"/>
<dbReference type="Gene3D" id="2.120.10.80">
    <property type="entry name" value="Kelch-type beta propeller"/>
    <property type="match status" value="1"/>
</dbReference>
<evidence type="ECO:0000256" key="1">
    <source>
        <dbReference type="ARBA" id="ARBA00022441"/>
    </source>
</evidence>
<dbReference type="InterPro" id="IPR006652">
    <property type="entry name" value="Kelch_1"/>
</dbReference>
<gene>
    <name evidence="4" type="ORF">CmeUKMEL1_04065</name>
</gene>
<organism evidence="4 5">
    <name type="scientific">Cryptosporidium meleagridis</name>
    <dbReference type="NCBI Taxonomy" id="93969"/>
    <lineage>
        <taxon>Eukaryota</taxon>
        <taxon>Sar</taxon>
        <taxon>Alveolata</taxon>
        <taxon>Apicomplexa</taxon>
        <taxon>Conoidasida</taxon>
        <taxon>Coccidia</taxon>
        <taxon>Eucoccidiorida</taxon>
        <taxon>Eimeriorina</taxon>
        <taxon>Cryptosporidiidae</taxon>
        <taxon>Cryptosporidium</taxon>
    </lineage>
</organism>
<dbReference type="SMART" id="SM00612">
    <property type="entry name" value="Kelch"/>
    <property type="match status" value="5"/>
</dbReference>
<sequence length="580" mass="66297">MDDVTRDRITESSLYNDLLISSVLLDDNSLDAIIKGFDSMTHELQESFNNYLSKVRKKIINEFENLEYEKLSFEQEKRRIIREIECNRKAEVERVHKLRNTLEEETEIAKKLIIKEKHDNAKKLLNEKESFYKKQQELANHWQMIENKLNQERLELEKIKDKITEINFSARSTVEINVGGTIFEVSRSILTEGKAKGSLLDRIFSDKTLDIEIETDKNGNVFFDRDPEIFKIIINYLRDSEKCLPSPSTTQMSLNILKEFNYFGIKFYDNSLVYVFGGCNGEMILDTSELFITPICLEDEFSEEINKNVGWSKVKTMPTPRAHGSSTNLDKSNCALFGGYNNSSKALDSLEIYDPLTDSWRLGPSMLIGRRNLASITLEDGRIFAIGGFDGENIISSTEFYDYRTKFWSVSPQLNIPRSSASCVKLDQFSIAIIGGTCGNKRLKSIEVFDTRRNQWELIQSKELLEVRSGSIAYASFGKVCIWGGIDENNDVLCSGELFNISSSPIDNNSTYIKPLDKGIFDSKIHPISMGKYSAIICGGQTADETIKTTQFYCLQEDKWYKGPDLIFPRYGHAITKLDI</sequence>
<dbReference type="EMBL" id="JIBK01000006">
    <property type="protein sequence ID" value="POM82772.1"/>
    <property type="molecule type" value="Genomic_DNA"/>
</dbReference>
<keyword evidence="1" id="KW-0880">Kelch repeat</keyword>
<dbReference type="SUPFAM" id="SSF117281">
    <property type="entry name" value="Kelch motif"/>
    <property type="match status" value="1"/>
</dbReference>
<accession>A0A2P4YY93</accession>
<dbReference type="InterPro" id="IPR000210">
    <property type="entry name" value="BTB/POZ_dom"/>
</dbReference>
<dbReference type="OrthoDB" id="191037at2759"/>
<reference evidence="4 5" key="1">
    <citation type="submission" date="2014-04" db="EMBL/GenBank/DDBJ databases">
        <title>Comparative Genomics of Cryptosporidium Species.</title>
        <authorList>
            <person name="Silva J.C."/>
            <person name="Su Q."/>
            <person name="Chalmers R."/>
            <person name="Chibucos M.C."/>
            <person name="Elwin K."/>
            <person name="Godinez A."/>
            <person name="Guo F."/>
            <person name="Huynh K."/>
            <person name="Orvis J."/>
            <person name="Ott S."/>
            <person name="Sadzewicz L."/>
            <person name="Sengamalay N."/>
            <person name="Shetty A."/>
            <person name="Sun M."/>
            <person name="Tallon L."/>
            <person name="Xiao L."/>
            <person name="Zhang H."/>
            <person name="Fraser C.M."/>
            <person name="Zhu G."/>
            <person name="Kissinger J."/>
            <person name="Widmer G."/>
        </authorList>
    </citation>
    <scope>NUCLEOTIDE SEQUENCE [LARGE SCALE GENOMIC DNA]</scope>
    <source>
        <strain evidence="4 5">UKMEL1</strain>
    </source>
</reference>
<dbReference type="PROSITE" id="PS50097">
    <property type="entry name" value="BTB"/>
    <property type="match status" value="1"/>
</dbReference>
<dbReference type="SUPFAM" id="SSF54695">
    <property type="entry name" value="POZ domain"/>
    <property type="match status" value="1"/>
</dbReference>
<dbReference type="PANTHER" id="PTHR46260">
    <property type="entry name" value="RING-TYPE DOMAIN-CONTAINING PROTEIN"/>
    <property type="match status" value="1"/>
</dbReference>
<dbReference type="InterPro" id="IPR015915">
    <property type="entry name" value="Kelch-typ_b-propeller"/>
</dbReference>
<dbReference type="Gene3D" id="3.30.710.10">
    <property type="entry name" value="Potassium Channel Kv1.1, Chain A"/>
    <property type="match status" value="1"/>
</dbReference>
<dbReference type="PANTHER" id="PTHR46260:SF3">
    <property type="entry name" value="RING-TYPE DOMAIN-CONTAINING PROTEIN"/>
    <property type="match status" value="1"/>
</dbReference>
<dbReference type="GO" id="GO:0051260">
    <property type="term" value="P:protein homooligomerization"/>
    <property type="evidence" value="ECO:0007669"/>
    <property type="project" value="InterPro"/>
</dbReference>
<evidence type="ECO:0000313" key="5">
    <source>
        <dbReference type="Proteomes" id="UP000236928"/>
    </source>
</evidence>
<evidence type="ECO:0000256" key="2">
    <source>
        <dbReference type="ARBA" id="ARBA00022737"/>
    </source>
</evidence>
<evidence type="ECO:0000259" key="3">
    <source>
        <dbReference type="PROSITE" id="PS50097"/>
    </source>
</evidence>
<keyword evidence="2" id="KW-0677">Repeat</keyword>
<comment type="caution">
    <text evidence="4">The sequence shown here is derived from an EMBL/GenBank/DDBJ whole genome shotgun (WGS) entry which is preliminary data.</text>
</comment>
<name>A0A2P4YY93_9CRYT</name>
<keyword evidence="5" id="KW-1185">Reference proteome</keyword>
<dbReference type="AlphaFoldDB" id="A0A2P4YY93"/>
<dbReference type="Proteomes" id="UP000236928">
    <property type="component" value="Unassembled WGS sequence"/>
</dbReference>
<dbReference type="Pfam" id="PF02214">
    <property type="entry name" value="BTB_2"/>
    <property type="match status" value="1"/>
</dbReference>
<evidence type="ECO:0000313" key="4">
    <source>
        <dbReference type="EMBL" id="POM82772.1"/>
    </source>
</evidence>
<feature type="domain" description="BTB" evidence="3">
    <location>
        <begin position="172"/>
        <end position="246"/>
    </location>
</feature>
<dbReference type="InterPro" id="IPR051746">
    <property type="entry name" value="Kelch_domain_containing_8"/>
</dbReference>